<gene>
    <name evidence="1" type="ORF">HF682_03585</name>
</gene>
<evidence type="ECO:0000313" key="1">
    <source>
        <dbReference type="EMBL" id="NLR74235.1"/>
    </source>
</evidence>
<sequence>MAIHAGQKYRRQYDHLKFILRERAPYLLDEPMKGLEDFVAGKAGRSHFLVGQDFHYLSYGHLCHGMYSLLRNDLEAGLEANRLAAWYCYWYAQLEVQFVRVQRVSFYLDLPLELLHMLVAGYDKPVSTLLTILDTDQPQRLEYLGGYGGHTPYSARLLQWFSGYDALHGRHDGVLLPWYQTLLDHALEPDTERLLPAVTAACDWHIRQTRNTTDHTTYCFDSPPYMLYPVEILAWLRLRQRHGLEDGDAFCAAHPLMQLPSGRLYDYAPFPEGPPLARAALHKMRERYPGLPLA</sequence>
<dbReference type="RefSeq" id="WP_168875862.1">
    <property type="nucleotide sequence ID" value="NZ_JABAIM010000001.1"/>
</dbReference>
<comment type="caution">
    <text evidence="1">The sequence shown here is derived from an EMBL/GenBank/DDBJ whole genome shotgun (WGS) entry which is preliminary data.</text>
</comment>
<keyword evidence="2" id="KW-1185">Reference proteome</keyword>
<name>A0A847S605_9NEIS</name>
<accession>A0A847S605</accession>
<proteinExistence type="predicted"/>
<organism evidence="1 2">
    <name type="scientific">Leeia aquatica</name>
    <dbReference type="NCBI Taxonomy" id="2725557"/>
    <lineage>
        <taxon>Bacteria</taxon>
        <taxon>Pseudomonadati</taxon>
        <taxon>Pseudomonadota</taxon>
        <taxon>Betaproteobacteria</taxon>
        <taxon>Neisseriales</taxon>
        <taxon>Leeiaceae</taxon>
        <taxon>Leeia</taxon>
    </lineage>
</organism>
<protein>
    <submittedName>
        <fullName evidence="1">Uncharacterized protein</fullName>
    </submittedName>
</protein>
<dbReference type="EMBL" id="JABAIM010000001">
    <property type="protein sequence ID" value="NLR74235.1"/>
    <property type="molecule type" value="Genomic_DNA"/>
</dbReference>
<dbReference type="AlphaFoldDB" id="A0A847S605"/>
<evidence type="ECO:0000313" key="2">
    <source>
        <dbReference type="Proteomes" id="UP000587991"/>
    </source>
</evidence>
<reference evidence="1 2" key="1">
    <citation type="submission" date="2020-04" db="EMBL/GenBank/DDBJ databases">
        <title>Draft genome of Leeia sp. IMCC25680.</title>
        <authorList>
            <person name="Song J."/>
            <person name="Cho J.-C."/>
        </authorList>
    </citation>
    <scope>NUCLEOTIDE SEQUENCE [LARGE SCALE GENOMIC DNA]</scope>
    <source>
        <strain evidence="1 2">IMCC25680</strain>
    </source>
</reference>
<dbReference type="Proteomes" id="UP000587991">
    <property type="component" value="Unassembled WGS sequence"/>
</dbReference>